<dbReference type="OrthoDB" id="9806499at2"/>
<keyword evidence="6 7" id="KW-0472">Membrane</keyword>
<dbReference type="EMBL" id="CP002086">
    <property type="protein sequence ID" value="ADJ28061.1"/>
    <property type="molecule type" value="Genomic_DNA"/>
</dbReference>
<comment type="subcellular location">
    <subcellularLocation>
        <location evidence="1">Cell membrane</location>
        <topology evidence="1">Multi-pass membrane protein</topology>
    </subcellularLocation>
</comment>
<dbReference type="RefSeq" id="WP_013220161.1">
    <property type="nucleotide sequence ID" value="NC_014315.1"/>
</dbReference>
<keyword evidence="5 7" id="KW-1133">Transmembrane helix</keyword>
<dbReference type="InterPro" id="IPR005614">
    <property type="entry name" value="NrfD-like"/>
</dbReference>
<dbReference type="Proteomes" id="UP000000393">
    <property type="component" value="Chromosome"/>
</dbReference>
<feature type="transmembrane region" description="Helical" evidence="7">
    <location>
        <begin position="309"/>
        <end position="330"/>
    </location>
</feature>
<feature type="transmembrane region" description="Helical" evidence="7">
    <location>
        <begin position="229"/>
        <end position="248"/>
    </location>
</feature>
<keyword evidence="3" id="KW-1003">Cell membrane</keyword>
<evidence type="ECO:0000256" key="3">
    <source>
        <dbReference type="ARBA" id="ARBA00022475"/>
    </source>
</evidence>
<dbReference type="eggNOG" id="COG5557">
    <property type="taxonomic scope" value="Bacteria"/>
</dbReference>
<feature type="transmembrane region" description="Helical" evidence="7">
    <location>
        <begin position="166"/>
        <end position="187"/>
    </location>
</feature>
<reference evidence="8 9" key="1">
    <citation type="submission" date="2010-06" db="EMBL/GenBank/DDBJ databases">
        <title>Complete sequence of chromosome of Nitrosococcus watsoni C-113.</title>
        <authorList>
            <consortium name="US DOE Joint Genome Institute"/>
            <person name="Lucas S."/>
            <person name="Copeland A."/>
            <person name="Lapidus A."/>
            <person name="Cheng J.-F."/>
            <person name="Bruce D."/>
            <person name="Goodwin L."/>
            <person name="Pitluck S."/>
            <person name="Malfatti S.A."/>
            <person name="Chain P.S.G."/>
            <person name="Land M."/>
            <person name="Hauser L."/>
            <person name="Kyrpides N."/>
            <person name="Ivanova N."/>
            <person name="Cambell M.A."/>
            <person name="Heidelberg J.F."/>
            <person name="Klotz M.G."/>
            <person name="Woyke T."/>
        </authorList>
    </citation>
    <scope>NUCLEOTIDE SEQUENCE [LARGE SCALE GENOMIC DNA]</scope>
    <source>
        <strain evidence="8 9">C-113</strain>
    </source>
</reference>
<feature type="transmembrane region" description="Helical" evidence="7">
    <location>
        <begin position="122"/>
        <end position="146"/>
    </location>
</feature>
<dbReference type="Pfam" id="PF03916">
    <property type="entry name" value="NrfD"/>
    <property type="match status" value="1"/>
</dbReference>
<feature type="transmembrane region" description="Helical" evidence="7">
    <location>
        <begin position="377"/>
        <end position="400"/>
    </location>
</feature>
<accession>D8K584</accession>
<sequence length="459" mass="52045">MSSRHPTHIGTRGGDASVFEKKPPPGAAVAAKVSGLVLAPQRRGWWLGAFGLSALLSLLFFAAIGYLLMTGVGIWGINIPVAWGFAITNYVWWIGIGMAGTFISAALLLTRQKWRASINRSAETMTVFAVSISGLFPILHLGRPWFFYWLAPYPDIMNVWPQWRSALVWDFFAILAYLIVSLLFWYMGMLPDFAVIRDRARKRSQQIFYGLLALGWRGEVRHWQRFEMASRLLAGMAVPLVFSVHSMVGQDFAEGIVPGWHSTIFPPFFVAGALFSGFAMVLILVIPLRSVFGLHAFITSRHLNNMAKLLLATSLIVTYSYIMEVFMAWYSADPYEIAITQNRMSGAYAPVYWATIFCNVLVPQVLWFKRIRLNPMALFVVGIVVVIGMWLERLMLIVTSLYRDFLPSAWGMFYPTLWDWIFLFGPIGFFAMLFLLFIRFAPVASMFEIRKLSAEDKES</sequence>
<protein>
    <submittedName>
        <fullName evidence="8">Polysulphide reductase NrfD</fullName>
    </submittedName>
</protein>
<feature type="transmembrane region" description="Helical" evidence="7">
    <location>
        <begin position="90"/>
        <end position="110"/>
    </location>
</feature>
<evidence type="ECO:0000313" key="8">
    <source>
        <dbReference type="EMBL" id="ADJ28061.1"/>
    </source>
</evidence>
<dbReference type="PANTHER" id="PTHR43044">
    <property type="match status" value="1"/>
</dbReference>
<comment type="similarity">
    <text evidence="2">Belongs to the NrfD family.</text>
</comment>
<dbReference type="KEGG" id="nwa:Nwat_1127"/>
<organism evidence="8 9">
    <name type="scientific">Nitrosococcus watsoni (strain C-113)</name>
    <dbReference type="NCBI Taxonomy" id="105559"/>
    <lineage>
        <taxon>Bacteria</taxon>
        <taxon>Pseudomonadati</taxon>
        <taxon>Pseudomonadota</taxon>
        <taxon>Gammaproteobacteria</taxon>
        <taxon>Chromatiales</taxon>
        <taxon>Chromatiaceae</taxon>
        <taxon>Nitrosococcus</taxon>
    </lineage>
</organism>
<evidence type="ECO:0000256" key="1">
    <source>
        <dbReference type="ARBA" id="ARBA00004651"/>
    </source>
</evidence>
<evidence type="ECO:0000256" key="7">
    <source>
        <dbReference type="SAM" id="Phobius"/>
    </source>
</evidence>
<dbReference type="AlphaFoldDB" id="D8K584"/>
<evidence type="ECO:0000256" key="6">
    <source>
        <dbReference type="ARBA" id="ARBA00023136"/>
    </source>
</evidence>
<proteinExistence type="inferred from homology"/>
<evidence type="ECO:0000313" key="9">
    <source>
        <dbReference type="Proteomes" id="UP000000393"/>
    </source>
</evidence>
<dbReference type="PANTHER" id="PTHR43044:SF2">
    <property type="entry name" value="POLYSULPHIDE REDUCTASE NRFD"/>
    <property type="match status" value="1"/>
</dbReference>
<dbReference type="GO" id="GO:0005886">
    <property type="term" value="C:plasma membrane"/>
    <property type="evidence" value="ECO:0007669"/>
    <property type="project" value="UniProtKB-SubCell"/>
</dbReference>
<name>D8K584_NITWC</name>
<feature type="transmembrane region" description="Helical" evidence="7">
    <location>
        <begin position="350"/>
        <end position="368"/>
    </location>
</feature>
<feature type="transmembrane region" description="Helical" evidence="7">
    <location>
        <begin position="420"/>
        <end position="441"/>
    </location>
</feature>
<dbReference type="HOGENOM" id="CLU_021295_1_0_6"/>
<gene>
    <name evidence="8" type="ordered locus">Nwat_1127</name>
</gene>
<evidence type="ECO:0000256" key="2">
    <source>
        <dbReference type="ARBA" id="ARBA00008929"/>
    </source>
</evidence>
<feature type="transmembrane region" description="Helical" evidence="7">
    <location>
        <begin position="45"/>
        <end position="78"/>
    </location>
</feature>
<evidence type="ECO:0000256" key="4">
    <source>
        <dbReference type="ARBA" id="ARBA00022692"/>
    </source>
</evidence>
<feature type="transmembrane region" description="Helical" evidence="7">
    <location>
        <begin position="268"/>
        <end position="288"/>
    </location>
</feature>
<keyword evidence="4 7" id="KW-0812">Transmembrane</keyword>
<evidence type="ECO:0000256" key="5">
    <source>
        <dbReference type="ARBA" id="ARBA00022989"/>
    </source>
</evidence>
<dbReference type="STRING" id="105559.Nwat_1127"/>
<keyword evidence="9" id="KW-1185">Reference proteome</keyword>